<evidence type="ECO:0000256" key="12">
    <source>
        <dbReference type="ARBA" id="ARBA00022989"/>
    </source>
</evidence>
<dbReference type="PANTHER" id="PTHR27002">
    <property type="entry name" value="RECEPTOR-LIKE SERINE/THREONINE-PROTEIN KINASE SD1-8"/>
    <property type="match status" value="1"/>
</dbReference>
<organism evidence="24 25">
    <name type="scientific">Quercus rubra</name>
    <name type="common">Northern red oak</name>
    <name type="synonym">Quercus borealis</name>
    <dbReference type="NCBI Taxonomy" id="3512"/>
    <lineage>
        <taxon>Eukaryota</taxon>
        <taxon>Viridiplantae</taxon>
        <taxon>Streptophyta</taxon>
        <taxon>Embryophyta</taxon>
        <taxon>Tracheophyta</taxon>
        <taxon>Spermatophyta</taxon>
        <taxon>Magnoliopsida</taxon>
        <taxon>eudicotyledons</taxon>
        <taxon>Gunneridae</taxon>
        <taxon>Pentapetalae</taxon>
        <taxon>rosids</taxon>
        <taxon>fabids</taxon>
        <taxon>Fagales</taxon>
        <taxon>Fagaceae</taxon>
        <taxon>Quercus</taxon>
    </lineage>
</organism>
<dbReference type="InterPro" id="IPR011009">
    <property type="entry name" value="Kinase-like_dom_sf"/>
</dbReference>
<dbReference type="InterPro" id="IPR001480">
    <property type="entry name" value="Bulb-type_lectin_dom"/>
</dbReference>
<dbReference type="GO" id="GO:0048544">
    <property type="term" value="P:recognition of pollen"/>
    <property type="evidence" value="ECO:0007669"/>
    <property type="project" value="InterPro"/>
</dbReference>
<proteinExistence type="predicted"/>
<dbReference type="CDD" id="cd00028">
    <property type="entry name" value="B_lectin"/>
    <property type="match status" value="1"/>
</dbReference>
<evidence type="ECO:0000256" key="19">
    <source>
        <dbReference type="SAM" id="MobiDB-lite"/>
    </source>
</evidence>
<evidence type="ECO:0000256" key="2">
    <source>
        <dbReference type="ARBA" id="ARBA00012513"/>
    </source>
</evidence>
<evidence type="ECO:0000256" key="13">
    <source>
        <dbReference type="ARBA" id="ARBA00023136"/>
    </source>
</evidence>
<dbReference type="Pfam" id="PF00954">
    <property type="entry name" value="S_locus_glycop"/>
    <property type="match status" value="1"/>
</dbReference>
<evidence type="ECO:0000256" key="11">
    <source>
        <dbReference type="ARBA" id="ARBA00022840"/>
    </source>
</evidence>
<dbReference type="Gene3D" id="1.10.510.10">
    <property type="entry name" value="Transferase(Phosphotransferase) domain 1"/>
    <property type="match status" value="1"/>
</dbReference>
<evidence type="ECO:0000256" key="7">
    <source>
        <dbReference type="ARBA" id="ARBA00022729"/>
    </source>
</evidence>
<evidence type="ECO:0000256" key="6">
    <source>
        <dbReference type="ARBA" id="ARBA00022692"/>
    </source>
</evidence>
<dbReference type="AlphaFoldDB" id="A0AAN7EUL1"/>
<dbReference type="GO" id="GO:0030246">
    <property type="term" value="F:carbohydrate binding"/>
    <property type="evidence" value="ECO:0007669"/>
    <property type="project" value="UniProtKB-KW"/>
</dbReference>
<keyword evidence="25" id="KW-1185">Reference proteome</keyword>
<dbReference type="FunFam" id="3.30.200.20:FF:000330">
    <property type="entry name" value="G-type lectin S-receptor-like serine/threonine-protein kinase At4g03230"/>
    <property type="match status" value="1"/>
</dbReference>
<name>A0AAN7EUL1_QUERU</name>
<dbReference type="InterPro" id="IPR000858">
    <property type="entry name" value="S_locus_glycoprot_dom"/>
</dbReference>
<keyword evidence="6 20" id="KW-0812">Transmembrane</keyword>
<dbReference type="GO" id="GO:0005524">
    <property type="term" value="F:ATP binding"/>
    <property type="evidence" value="ECO:0007669"/>
    <property type="project" value="UniProtKB-KW"/>
</dbReference>
<dbReference type="PROSITE" id="PS50948">
    <property type="entry name" value="PAN"/>
    <property type="match status" value="1"/>
</dbReference>
<dbReference type="Proteomes" id="UP001324115">
    <property type="component" value="Unassembled WGS sequence"/>
</dbReference>
<feature type="region of interest" description="Disordered" evidence="19">
    <location>
        <begin position="1012"/>
        <end position="1039"/>
    </location>
</feature>
<dbReference type="GO" id="GO:0004674">
    <property type="term" value="F:protein serine/threonine kinase activity"/>
    <property type="evidence" value="ECO:0007669"/>
    <property type="project" value="UniProtKB-KW"/>
</dbReference>
<dbReference type="SMART" id="SM00473">
    <property type="entry name" value="PAN_AP"/>
    <property type="match status" value="1"/>
</dbReference>
<feature type="transmembrane region" description="Helical" evidence="20">
    <location>
        <begin position="635"/>
        <end position="662"/>
    </location>
</feature>
<evidence type="ECO:0000256" key="20">
    <source>
        <dbReference type="SAM" id="Phobius"/>
    </source>
</evidence>
<dbReference type="InterPro" id="IPR036426">
    <property type="entry name" value="Bulb-type_lectin_dom_sf"/>
</dbReference>
<keyword evidence="10" id="KW-0418">Kinase</keyword>
<evidence type="ECO:0000256" key="5">
    <source>
        <dbReference type="ARBA" id="ARBA00022679"/>
    </source>
</evidence>
<dbReference type="PROSITE" id="PS50011">
    <property type="entry name" value="PROTEIN_KINASE_DOM"/>
    <property type="match status" value="1"/>
</dbReference>
<comment type="caution">
    <text evidence="24">The sequence shown here is derived from an EMBL/GenBank/DDBJ whole genome shotgun (WGS) entry which is preliminary data.</text>
</comment>
<dbReference type="EC" id="2.7.11.1" evidence="2"/>
<comment type="subcellular location">
    <subcellularLocation>
        <location evidence="1">Cell membrane</location>
        <topology evidence="1">Single-pass type I membrane protein</topology>
    </subcellularLocation>
</comment>
<evidence type="ECO:0000259" key="21">
    <source>
        <dbReference type="PROSITE" id="PS50011"/>
    </source>
</evidence>
<dbReference type="GO" id="GO:0005886">
    <property type="term" value="C:plasma membrane"/>
    <property type="evidence" value="ECO:0007669"/>
    <property type="project" value="UniProtKB-SubCell"/>
</dbReference>
<dbReference type="EMBL" id="JAXUIC010000008">
    <property type="protein sequence ID" value="KAK4579798.1"/>
    <property type="molecule type" value="Genomic_DNA"/>
</dbReference>
<sequence length="1039" mass="117553">MIKTINIMSPNRLPSSIFLLYIFLFCSSIVYCSSRDILKHGEWIINNGSTLVSAGGMFELGFFTPMESLSPKRFVGIWYHTWGQQVVVWVANRDHPIPDGSTGFFGIAEDGKLKVWDNSSFRKEYWTPDLEKSSSTNQIVRLMDSGNLVLSEDVQSAMILWESFNFPTDTFLSGMKMDEKTNLVSWNGPSDPGTGQFTFMQDEDESGEGRLGSYAIKGKVGFHWKSRSTGKFLKSENMPNYIANLLSNFSTNTSYRNFTFTKAQLSQNYSNARLVMHYSGELRYLVWDIKNQNWSLEWREPENQCSIYKACGKLGSCNINNWFTCKCLPGSKPTDPKKWNSRNFFDGCTKNSTSCDMSGTFLNLHRMKVRDPDTDSEVKDKEECKKLCVEECRCQAYSYEVTKNSTQRSDTSTGANICWIWNEDLSDLQEEYEIGRDISIRVAKSDIGSSARNCEPCGTNVIPYPLSTSPNCGDPMYFSFHCNTSTGQLSFKAPSNLYQVDSIYPSEQKFVIQEMINYTEKTRGQAKNLGDLQLNLSLPFSVNYRLPDLGNLSPEITAVEISWVPPPEPTCISTVDCKDWPHSTCNAAKDGKKRCHCAPNFRWDVSNLNCTQGDTPPSVVRGKRGSLDEASKRKMALSLIVAVSLISVIAFSCTIIFIYILTRKMAKRQENRNNDKRNRVLRTMDSERHVKDFIDLGEFREEGETEIDLPFYDLESILAATDSFSDANKLGQGGYGPVYKGTFPGGNEMAVKRLSSASGQGLKEFKNEVVLIAKLQHRNLVRLRGYCIKGDEKILLYEFMPNKSLDLFIFDPKRSMLLDWEMRFNIILGIARGLLYLHQDSRLRIIHRDMKTSNILLDHEMNPKISDFGLARIVGGKEIEANTTKVIGTYGYMAPEYALDGVFSIKTDVFSFGVVLLEIISGKKNTGFYRSEQAMSLIGYAWRLWTENKVLDLIDQTLHESCNVDKFMKCVNVGLLCIQEDPSDRPTMSNVVTMLDSETATVATPKQPAFVLRRGQSSTSSSTRPETYTELTISLEEEP</sequence>
<evidence type="ECO:0000259" key="22">
    <source>
        <dbReference type="PROSITE" id="PS50927"/>
    </source>
</evidence>
<gene>
    <name evidence="24" type="ORF">RGQ29_029450</name>
</gene>
<evidence type="ECO:0000259" key="23">
    <source>
        <dbReference type="PROSITE" id="PS50948"/>
    </source>
</evidence>
<evidence type="ECO:0000256" key="9">
    <source>
        <dbReference type="ARBA" id="ARBA00022741"/>
    </source>
</evidence>
<accession>A0AAN7EUL1</accession>
<dbReference type="CDD" id="cd14066">
    <property type="entry name" value="STKc_IRAK"/>
    <property type="match status" value="1"/>
</dbReference>
<evidence type="ECO:0000256" key="4">
    <source>
        <dbReference type="ARBA" id="ARBA00022527"/>
    </source>
</evidence>
<keyword evidence="14" id="KW-1015">Disulfide bond</keyword>
<dbReference type="InterPro" id="IPR008271">
    <property type="entry name" value="Ser/Thr_kinase_AS"/>
</dbReference>
<evidence type="ECO:0000256" key="17">
    <source>
        <dbReference type="ARBA" id="ARBA00047899"/>
    </source>
</evidence>
<feature type="domain" description="Apple" evidence="23">
    <location>
        <begin position="355"/>
        <end position="443"/>
    </location>
</feature>
<keyword evidence="13 20" id="KW-0472">Membrane</keyword>
<keyword evidence="16" id="KW-0325">Glycoprotein</keyword>
<evidence type="ECO:0000256" key="10">
    <source>
        <dbReference type="ARBA" id="ARBA00022777"/>
    </source>
</evidence>
<keyword evidence="8" id="KW-0430">Lectin</keyword>
<dbReference type="Pfam" id="PF01453">
    <property type="entry name" value="B_lectin"/>
    <property type="match status" value="1"/>
</dbReference>
<dbReference type="PROSITE" id="PS00108">
    <property type="entry name" value="PROTEIN_KINASE_ST"/>
    <property type="match status" value="1"/>
</dbReference>
<dbReference type="PANTHER" id="PTHR27002:SF1111">
    <property type="entry name" value="NON-SPECIFIC SERINE_THREONINE PROTEIN KINASE"/>
    <property type="match status" value="1"/>
</dbReference>
<keyword evidence="3" id="KW-1003">Cell membrane</keyword>
<dbReference type="SUPFAM" id="SSF56112">
    <property type="entry name" value="Protein kinase-like (PK-like)"/>
    <property type="match status" value="1"/>
</dbReference>
<evidence type="ECO:0000256" key="15">
    <source>
        <dbReference type="ARBA" id="ARBA00023170"/>
    </source>
</evidence>
<keyword evidence="5" id="KW-0808">Transferase</keyword>
<dbReference type="InterPro" id="IPR000719">
    <property type="entry name" value="Prot_kinase_dom"/>
</dbReference>
<evidence type="ECO:0000256" key="16">
    <source>
        <dbReference type="ARBA" id="ARBA00023180"/>
    </source>
</evidence>
<dbReference type="InterPro" id="IPR001245">
    <property type="entry name" value="Ser-Thr/Tyr_kinase_cat_dom"/>
</dbReference>
<evidence type="ECO:0000256" key="14">
    <source>
        <dbReference type="ARBA" id="ARBA00023157"/>
    </source>
</evidence>
<dbReference type="PROSITE" id="PS50927">
    <property type="entry name" value="BULB_LECTIN"/>
    <property type="match status" value="1"/>
</dbReference>
<feature type="domain" description="Bulb-type lectin" evidence="22">
    <location>
        <begin position="36"/>
        <end position="163"/>
    </location>
</feature>
<dbReference type="SMART" id="SM00220">
    <property type="entry name" value="S_TKc"/>
    <property type="match status" value="1"/>
</dbReference>
<keyword evidence="12 20" id="KW-1133">Transmembrane helix</keyword>
<protein>
    <recommendedName>
        <fullName evidence="2">non-specific serine/threonine protein kinase</fullName>
        <ecNumber evidence="2">2.7.11.1</ecNumber>
    </recommendedName>
</protein>
<evidence type="ECO:0000256" key="8">
    <source>
        <dbReference type="ARBA" id="ARBA00022734"/>
    </source>
</evidence>
<dbReference type="Gene3D" id="2.90.10.10">
    <property type="entry name" value="Bulb-type lectin domain"/>
    <property type="match status" value="1"/>
</dbReference>
<comment type="catalytic activity">
    <reaction evidence="18">
        <text>L-seryl-[protein] + ATP = O-phospho-L-seryl-[protein] + ADP + H(+)</text>
        <dbReference type="Rhea" id="RHEA:17989"/>
        <dbReference type="Rhea" id="RHEA-COMP:9863"/>
        <dbReference type="Rhea" id="RHEA-COMP:11604"/>
        <dbReference type="ChEBI" id="CHEBI:15378"/>
        <dbReference type="ChEBI" id="CHEBI:29999"/>
        <dbReference type="ChEBI" id="CHEBI:30616"/>
        <dbReference type="ChEBI" id="CHEBI:83421"/>
        <dbReference type="ChEBI" id="CHEBI:456216"/>
        <dbReference type="EC" id="2.7.11.1"/>
    </reaction>
</comment>
<dbReference type="InterPro" id="IPR003609">
    <property type="entry name" value="Pan_app"/>
</dbReference>
<dbReference type="SMART" id="SM00108">
    <property type="entry name" value="B_lectin"/>
    <property type="match status" value="1"/>
</dbReference>
<dbReference type="Pfam" id="PF08276">
    <property type="entry name" value="PAN_2"/>
    <property type="match status" value="1"/>
</dbReference>
<dbReference type="Gene3D" id="3.30.200.20">
    <property type="entry name" value="Phosphorylase Kinase, domain 1"/>
    <property type="match status" value="1"/>
</dbReference>
<evidence type="ECO:0000256" key="3">
    <source>
        <dbReference type="ARBA" id="ARBA00022475"/>
    </source>
</evidence>
<dbReference type="CDD" id="cd01098">
    <property type="entry name" value="PAN_AP_plant"/>
    <property type="match status" value="1"/>
</dbReference>
<evidence type="ECO:0000313" key="24">
    <source>
        <dbReference type="EMBL" id="KAK4579798.1"/>
    </source>
</evidence>
<evidence type="ECO:0000313" key="25">
    <source>
        <dbReference type="Proteomes" id="UP001324115"/>
    </source>
</evidence>
<evidence type="ECO:0000256" key="18">
    <source>
        <dbReference type="ARBA" id="ARBA00048679"/>
    </source>
</evidence>
<keyword evidence="11" id="KW-0067">ATP-binding</keyword>
<dbReference type="FunFam" id="1.10.510.10:FF:000060">
    <property type="entry name" value="G-type lectin S-receptor-like serine/threonine-protein kinase"/>
    <property type="match status" value="1"/>
</dbReference>
<keyword evidence="15" id="KW-0675">Receptor</keyword>
<keyword evidence="7" id="KW-0732">Signal</keyword>
<keyword evidence="4" id="KW-0723">Serine/threonine-protein kinase</keyword>
<comment type="catalytic activity">
    <reaction evidence="17">
        <text>L-threonyl-[protein] + ATP = O-phospho-L-threonyl-[protein] + ADP + H(+)</text>
        <dbReference type="Rhea" id="RHEA:46608"/>
        <dbReference type="Rhea" id="RHEA-COMP:11060"/>
        <dbReference type="Rhea" id="RHEA-COMP:11605"/>
        <dbReference type="ChEBI" id="CHEBI:15378"/>
        <dbReference type="ChEBI" id="CHEBI:30013"/>
        <dbReference type="ChEBI" id="CHEBI:30616"/>
        <dbReference type="ChEBI" id="CHEBI:61977"/>
        <dbReference type="ChEBI" id="CHEBI:456216"/>
        <dbReference type="EC" id="2.7.11.1"/>
    </reaction>
</comment>
<dbReference type="Pfam" id="PF07714">
    <property type="entry name" value="PK_Tyr_Ser-Thr"/>
    <property type="match status" value="1"/>
</dbReference>
<reference evidence="24 25" key="1">
    <citation type="journal article" date="2023" name="G3 (Bethesda)">
        <title>A haplotype-resolved chromosome-scale genome for Quercus rubra L. provides insights into the genetics of adaptive traits for red oak species.</title>
        <authorList>
            <person name="Kapoor B."/>
            <person name="Jenkins J."/>
            <person name="Schmutz J."/>
            <person name="Zhebentyayeva T."/>
            <person name="Kuelheim C."/>
            <person name="Coggeshall M."/>
            <person name="Heim C."/>
            <person name="Lasky J.R."/>
            <person name="Leites L."/>
            <person name="Islam-Faridi N."/>
            <person name="Romero-Severson J."/>
            <person name="DeLeo V.L."/>
            <person name="Lucas S.M."/>
            <person name="Lazic D."/>
            <person name="Gailing O."/>
            <person name="Carlson J."/>
            <person name="Staton M."/>
        </authorList>
    </citation>
    <scope>NUCLEOTIDE SEQUENCE [LARGE SCALE GENOMIC DNA]</scope>
    <source>
        <strain evidence="24">Pseudo-F2</strain>
    </source>
</reference>
<evidence type="ECO:0000256" key="1">
    <source>
        <dbReference type="ARBA" id="ARBA00004251"/>
    </source>
</evidence>
<feature type="domain" description="Protein kinase" evidence="21">
    <location>
        <begin position="724"/>
        <end position="1010"/>
    </location>
</feature>
<keyword evidence="9" id="KW-0547">Nucleotide-binding</keyword>
<dbReference type="SUPFAM" id="SSF51110">
    <property type="entry name" value="alpha-D-mannose-specific plant lectins"/>
    <property type="match status" value="1"/>
</dbReference>